<sequence length="202" mass="23031">MAFGNSIMRFGSRFSTVQVTSKIEQSIVKRFELAGSTGREFLSRCQGLRIEIEVHEPGYTCRNTADNLEIPDDLMLQCNVIKIASECGNTRLLLRVCGALLEFAHLLRRLVDSARRVGHHIVSSPSRVPDCILTQILRGELLCILRLYGNLRLACEQLRKLWPPPLFIYNFVYSTLFVSSFDTCEVSWHSPYESTAKQNELF</sequence>
<name>A0A024G0Q3_9STRA</name>
<protein>
    <submittedName>
        <fullName evidence="1">Uncharacterized protein</fullName>
    </submittedName>
</protein>
<dbReference type="EMBL" id="CAIX01000373">
    <property type="protein sequence ID" value="CCI49989.1"/>
    <property type="molecule type" value="Genomic_DNA"/>
</dbReference>
<dbReference type="Proteomes" id="UP000053237">
    <property type="component" value="Unassembled WGS sequence"/>
</dbReference>
<organism evidence="1 3">
    <name type="scientific">Albugo candida</name>
    <dbReference type="NCBI Taxonomy" id="65357"/>
    <lineage>
        <taxon>Eukaryota</taxon>
        <taxon>Sar</taxon>
        <taxon>Stramenopiles</taxon>
        <taxon>Oomycota</taxon>
        <taxon>Peronosporomycetes</taxon>
        <taxon>Albuginales</taxon>
        <taxon>Albuginaceae</taxon>
        <taxon>Albugo</taxon>
    </lineage>
</organism>
<evidence type="ECO:0000313" key="2">
    <source>
        <dbReference type="EMBL" id="CCI49989.1"/>
    </source>
</evidence>
<evidence type="ECO:0000313" key="1">
    <source>
        <dbReference type="EMBL" id="CCI40344.1"/>
    </source>
</evidence>
<evidence type="ECO:0000313" key="3">
    <source>
        <dbReference type="Proteomes" id="UP000053237"/>
    </source>
</evidence>
<reference evidence="1 3" key="1">
    <citation type="submission" date="2012-05" db="EMBL/GenBank/DDBJ databases">
        <title>Recombination and specialization in a pathogen metapopulation.</title>
        <authorList>
            <person name="Gardiner A."/>
            <person name="Kemen E."/>
            <person name="Schultz-Larsen T."/>
            <person name="MacLean D."/>
            <person name="Van Oosterhout C."/>
            <person name="Jones J.D.G."/>
        </authorList>
    </citation>
    <scope>NUCLEOTIDE SEQUENCE [LARGE SCALE GENOMIC DNA]</scope>
    <source>
        <strain evidence="1 3">Ac Nc2</strain>
    </source>
</reference>
<comment type="caution">
    <text evidence="1">The sequence shown here is derived from an EMBL/GenBank/DDBJ whole genome shotgun (WGS) entry which is preliminary data.</text>
</comment>
<gene>
    <name evidence="1" type="ORF">BN9_011280</name>
    <name evidence="2" type="ORF">BN9_114820</name>
</gene>
<accession>A0A024G0Q3</accession>
<dbReference type="AlphaFoldDB" id="A0A024G0Q3"/>
<dbReference type="InParanoid" id="A0A024G0Q3"/>
<dbReference type="EMBL" id="CAIX01000008">
    <property type="protein sequence ID" value="CCI40344.1"/>
    <property type="molecule type" value="Genomic_DNA"/>
</dbReference>
<proteinExistence type="predicted"/>
<keyword evidence="3" id="KW-1185">Reference proteome</keyword>